<keyword evidence="5 9" id="KW-0560">Oxidoreductase</keyword>
<feature type="site" description="Important for activity" evidence="9 13">
    <location>
        <position position="99"/>
    </location>
</feature>
<comment type="pathway">
    <text evidence="1 9 14">Porphyrin-containing compound metabolism; protoporphyrin-IX biosynthesis; 5-aminolevulinate from L-glutamyl-tRNA(Glu): step 1/2.</text>
</comment>
<dbReference type="Proteomes" id="UP001154312">
    <property type="component" value="Unassembled WGS sequence"/>
</dbReference>
<dbReference type="GO" id="GO:0008883">
    <property type="term" value="F:glutamyl-tRNA reductase activity"/>
    <property type="evidence" value="ECO:0007669"/>
    <property type="project" value="UniProtKB-UniRule"/>
</dbReference>
<dbReference type="InterPro" id="IPR036453">
    <property type="entry name" value="GluRdtase_dimer_dom_sf"/>
</dbReference>
<comment type="miscellaneous">
    <text evidence="9">During catalysis, the active site Cys acts as a nucleophile attacking the alpha-carbonyl group of tRNA-bound glutamate with the formation of a thioester intermediate between enzyme and glutamate, and the concomitant release of tRNA(Glu). The thioester intermediate is finally reduced by direct hydride transfer from NADPH, to form the product GSA.</text>
</comment>
<evidence type="ECO:0000256" key="12">
    <source>
        <dbReference type="PIRSR" id="PIRSR000445-3"/>
    </source>
</evidence>
<evidence type="ECO:0000256" key="1">
    <source>
        <dbReference type="ARBA" id="ARBA00005059"/>
    </source>
</evidence>
<dbReference type="PANTHER" id="PTHR43013:SF1">
    <property type="entry name" value="GLUTAMYL-TRNA REDUCTASE"/>
    <property type="match status" value="1"/>
</dbReference>
<organism evidence="18 19">
    <name type="scientific">Pelotomaculum isophthalicicum JI</name>
    <dbReference type="NCBI Taxonomy" id="947010"/>
    <lineage>
        <taxon>Bacteria</taxon>
        <taxon>Bacillati</taxon>
        <taxon>Bacillota</taxon>
        <taxon>Clostridia</taxon>
        <taxon>Eubacteriales</taxon>
        <taxon>Desulfotomaculaceae</taxon>
        <taxon>Pelotomaculum</taxon>
    </lineage>
</organism>
<evidence type="ECO:0000256" key="14">
    <source>
        <dbReference type="RuleBase" id="RU000584"/>
    </source>
</evidence>
<feature type="binding site" evidence="9 12">
    <location>
        <begin position="189"/>
        <end position="194"/>
    </location>
    <ligand>
        <name>NADP(+)</name>
        <dbReference type="ChEBI" id="CHEBI:58349"/>
    </ligand>
</feature>
<dbReference type="InterPro" id="IPR006151">
    <property type="entry name" value="Shikm_DH/Glu-tRNA_Rdtase"/>
</dbReference>
<dbReference type="EMBL" id="JAKOAV010000009">
    <property type="protein sequence ID" value="MDF9408052.1"/>
    <property type="molecule type" value="Genomic_DNA"/>
</dbReference>
<evidence type="ECO:0000256" key="2">
    <source>
        <dbReference type="ARBA" id="ARBA00005916"/>
    </source>
</evidence>
<dbReference type="Pfam" id="PF00745">
    <property type="entry name" value="GlutR_dimer"/>
    <property type="match status" value="1"/>
</dbReference>
<dbReference type="InterPro" id="IPR018214">
    <property type="entry name" value="GluRdtase_CS"/>
</dbReference>
<feature type="active site" description="Nucleophile" evidence="9 10">
    <location>
        <position position="50"/>
    </location>
</feature>
<evidence type="ECO:0000256" key="7">
    <source>
        <dbReference type="ARBA" id="ARBA00047464"/>
    </source>
</evidence>
<dbReference type="InterPro" id="IPR036291">
    <property type="entry name" value="NAD(P)-bd_dom_sf"/>
</dbReference>
<comment type="caution">
    <text evidence="18">The sequence shown here is derived from an EMBL/GenBank/DDBJ whole genome shotgun (WGS) entry which is preliminary data.</text>
</comment>
<dbReference type="HAMAP" id="MF_00087">
    <property type="entry name" value="Glu_tRNA_reductase"/>
    <property type="match status" value="1"/>
</dbReference>
<feature type="domain" description="Tetrapyrrole biosynthesis glutamyl-tRNA reductase dimerisation" evidence="15">
    <location>
        <begin position="320"/>
        <end position="419"/>
    </location>
</feature>
<feature type="binding site" evidence="9 11">
    <location>
        <position position="120"/>
    </location>
    <ligand>
        <name>substrate</name>
    </ligand>
</feature>
<evidence type="ECO:0000256" key="4">
    <source>
        <dbReference type="ARBA" id="ARBA00022857"/>
    </source>
</evidence>
<evidence type="ECO:0000256" key="8">
    <source>
        <dbReference type="ARBA" id="ARBA00068659"/>
    </source>
</evidence>
<evidence type="ECO:0000256" key="13">
    <source>
        <dbReference type="PIRSR" id="PIRSR000445-4"/>
    </source>
</evidence>
<dbReference type="PROSITE" id="PS00747">
    <property type="entry name" value="GLUTR"/>
    <property type="match status" value="1"/>
</dbReference>
<feature type="domain" description="Glutamyl-tRNA reductase N-terminal" evidence="17">
    <location>
        <begin position="6"/>
        <end position="156"/>
    </location>
</feature>
<dbReference type="Pfam" id="PF01488">
    <property type="entry name" value="Shikimate_DH"/>
    <property type="match status" value="1"/>
</dbReference>
<dbReference type="Pfam" id="PF05201">
    <property type="entry name" value="GlutR_N"/>
    <property type="match status" value="1"/>
</dbReference>
<comment type="subunit">
    <text evidence="9">Homodimer.</text>
</comment>
<dbReference type="CDD" id="cd05213">
    <property type="entry name" value="NAD_bind_Glutamyl_tRNA_reduct"/>
    <property type="match status" value="1"/>
</dbReference>
<evidence type="ECO:0000256" key="9">
    <source>
        <dbReference type="HAMAP-Rule" id="MF_00087"/>
    </source>
</evidence>
<dbReference type="EC" id="1.2.1.70" evidence="3 9"/>
<dbReference type="InterPro" id="IPR000343">
    <property type="entry name" value="4pyrrol_synth_GluRdtase"/>
</dbReference>
<dbReference type="AlphaFoldDB" id="A0A9X4JVU9"/>
<dbReference type="NCBIfam" id="TIGR01035">
    <property type="entry name" value="hemA"/>
    <property type="match status" value="1"/>
</dbReference>
<dbReference type="SUPFAM" id="SSF51735">
    <property type="entry name" value="NAD(P)-binding Rossmann-fold domains"/>
    <property type="match status" value="1"/>
</dbReference>
<dbReference type="GO" id="GO:0019353">
    <property type="term" value="P:protoporphyrinogen IX biosynthetic process from glutamate"/>
    <property type="evidence" value="ECO:0007669"/>
    <property type="project" value="TreeGrafter"/>
</dbReference>
<dbReference type="RefSeq" id="WP_277443333.1">
    <property type="nucleotide sequence ID" value="NZ_JAKOAV010000009.1"/>
</dbReference>
<dbReference type="FunFam" id="3.40.50.720:FF:000031">
    <property type="entry name" value="Glutamyl-tRNA reductase"/>
    <property type="match status" value="1"/>
</dbReference>
<keyword evidence="6 9" id="KW-0627">Porphyrin biosynthesis</keyword>
<evidence type="ECO:0000256" key="11">
    <source>
        <dbReference type="PIRSR" id="PIRSR000445-2"/>
    </source>
</evidence>
<accession>A0A9X4JVU9</accession>
<dbReference type="Gene3D" id="3.30.460.30">
    <property type="entry name" value="Glutamyl-tRNA reductase, N-terminal domain"/>
    <property type="match status" value="1"/>
</dbReference>
<keyword evidence="4 9" id="KW-0521">NADP</keyword>
<evidence type="ECO:0000256" key="5">
    <source>
        <dbReference type="ARBA" id="ARBA00023002"/>
    </source>
</evidence>
<comment type="domain">
    <text evidence="9">Possesses an unusual extended V-shaped dimeric structure with each monomer consisting of three distinct domains arranged along a curved 'spinal' alpha-helix. The N-terminal catalytic domain specifically recognizes the glutamate moiety of the substrate. The second domain is the NADPH-binding domain, and the third C-terminal domain is responsible for dimerization.</text>
</comment>
<keyword evidence="19" id="KW-1185">Reference proteome</keyword>
<protein>
    <recommendedName>
        <fullName evidence="8 9">Glutamyl-tRNA reductase</fullName>
        <shortName evidence="9">GluTR</shortName>
        <ecNumber evidence="3 9">1.2.1.70</ecNumber>
    </recommendedName>
</protein>
<proteinExistence type="inferred from homology"/>
<dbReference type="NCBIfam" id="NF000744">
    <property type="entry name" value="PRK00045.1-3"/>
    <property type="match status" value="1"/>
</dbReference>
<evidence type="ECO:0000256" key="6">
    <source>
        <dbReference type="ARBA" id="ARBA00023244"/>
    </source>
</evidence>
<feature type="binding site" evidence="9 11">
    <location>
        <position position="109"/>
    </location>
    <ligand>
        <name>substrate</name>
    </ligand>
</feature>
<gene>
    <name evidence="9 18" type="primary">hemA</name>
    <name evidence="18" type="ORF">L7E55_06710</name>
</gene>
<evidence type="ECO:0000259" key="17">
    <source>
        <dbReference type="Pfam" id="PF05201"/>
    </source>
</evidence>
<evidence type="ECO:0000259" key="16">
    <source>
        <dbReference type="Pfam" id="PF01488"/>
    </source>
</evidence>
<feature type="binding site" evidence="9 11">
    <location>
        <begin position="49"/>
        <end position="52"/>
    </location>
    <ligand>
        <name>substrate</name>
    </ligand>
</feature>
<dbReference type="InterPro" id="IPR036343">
    <property type="entry name" value="GluRdtase_N_sf"/>
</dbReference>
<feature type="domain" description="Quinate/shikimate 5-dehydrogenase/glutamyl-tRNA reductase" evidence="16">
    <location>
        <begin position="171"/>
        <end position="306"/>
    </location>
</feature>
<dbReference type="SUPFAM" id="SSF69742">
    <property type="entry name" value="Glutamyl tRNA-reductase catalytic, N-terminal domain"/>
    <property type="match status" value="1"/>
</dbReference>
<dbReference type="FunFam" id="3.30.460.30:FF:000001">
    <property type="entry name" value="Glutamyl-tRNA reductase"/>
    <property type="match status" value="1"/>
</dbReference>
<evidence type="ECO:0000313" key="19">
    <source>
        <dbReference type="Proteomes" id="UP001154312"/>
    </source>
</evidence>
<reference evidence="18" key="1">
    <citation type="submission" date="2022-02" db="EMBL/GenBank/DDBJ databases">
        <authorList>
            <person name="Leng L."/>
        </authorList>
    </citation>
    <scope>NUCLEOTIDE SEQUENCE</scope>
    <source>
        <strain evidence="18">JI</strain>
    </source>
</reference>
<comment type="catalytic activity">
    <reaction evidence="7 9 14">
        <text>(S)-4-amino-5-oxopentanoate + tRNA(Glu) + NADP(+) = L-glutamyl-tRNA(Glu) + NADPH + H(+)</text>
        <dbReference type="Rhea" id="RHEA:12344"/>
        <dbReference type="Rhea" id="RHEA-COMP:9663"/>
        <dbReference type="Rhea" id="RHEA-COMP:9680"/>
        <dbReference type="ChEBI" id="CHEBI:15378"/>
        <dbReference type="ChEBI" id="CHEBI:57501"/>
        <dbReference type="ChEBI" id="CHEBI:57783"/>
        <dbReference type="ChEBI" id="CHEBI:58349"/>
        <dbReference type="ChEBI" id="CHEBI:78442"/>
        <dbReference type="ChEBI" id="CHEBI:78520"/>
        <dbReference type="EC" id="1.2.1.70"/>
    </reaction>
</comment>
<feature type="binding site" evidence="9 11">
    <location>
        <begin position="114"/>
        <end position="116"/>
    </location>
    <ligand>
        <name>substrate</name>
    </ligand>
</feature>
<comment type="function">
    <text evidence="9">Catalyzes the NADPH-dependent reduction of glutamyl-tRNA(Glu) to glutamate 1-semialdehyde (GSA).</text>
</comment>
<evidence type="ECO:0000256" key="3">
    <source>
        <dbReference type="ARBA" id="ARBA00012970"/>
    </source>
</evidence>
<dbReference type="InterPro" id="IPR015896">
    <property type="entry name" value="4pyrrol_synth_GluRdtase_dimer"/>
</dbReference>
<evidence type="ECO:0000256" key="10">
    <source>
        <dbReference type="PIRSR" id="PIRSR000445-1"/>
    </source>
</evidence>
<sequence length="442" mass="48801">MLIAVVGLNHRTASVKVREKLSFSGISLEKALKQLKTYPAIQGCVILSTCNRTEVYAATTEVDEGLNAIRDFLSRWSGVDVSEIINITYCHALYDAVRHLFRVAAGLDSMLLGETEILGQVRAAYLQAYDYYTTNRIINTMFQQAIAIGKRVRTETGIDRNAVSISYAAVELAKSRLGSLSSCSALIIGAGKMSELAAKHLVANGVSGIIVSNRSFDRAELLASQMAGKAVNFNELSKYLETADIVISSTAAPHCVIKTAEVSHIIERRHGREMIMIDLAVPRDIETGVGELEGVALYDVDDLEMVVDRNLAERKQAAIRAEKIIEEELSEFMKWLGTQFVIPTISALKQWGENIKRNELRHALNRLEKLSEHDQKVVCSLANSIVNQILHIPVTQLKNYALTNEGHLYTEVLQNLFCLNVPGQKTTKKTPNANTENNTGLA</sequence>
<dbReference type="GO" id="GO:0050661">
    <property type="term" value="F:NADP binding"/>
    <property type="evidence" value="ECO:0007669"/>
    <property type="project" value="InterPro"/>
</dbReference>
<dbReference type="SUPFAM" id="SSF69075">
    <property type="entry name" value="Glutamyl tRNA-reductase dimerization domain"/>
    <property type="match status" value="1"/>
</dbReference>
<dbReference type="InterPro" id="IPR015895">
    <property type="entry name" value="4pyrrol_synth_GluRdtase_N"/>
</dbReference>
<name>A0A9X4JVU9_9FIRM</name>
<dbReference type="PIRSF" id="PIRSF000445">
    <property type="entry name" value="4pyrrol_synth_GluRdtase"/>
    <property type="match status" value="1"/>
</dbReference>
<comment type="similarity">
    <text evidence="2 9 14">Belongs to the glutamyl-tRNA reductase family.</text>
</comment>
<dbReference type="PANTHER" id="PTHR43013">
    <property type="entry name" value="GLUTAMYL-TRNA REDUCTASE"/>
    <property type="match status" value="1"/>
</dbReference>
<evidence type="ECO:0000259" key="15">
    <source>
        <dbReference type="Pfam" id="PF00745"/>
    </source>
</evidence>
<evidence type="ECO:0000313" key="18">
    <source>
        <dbReference type="EMBL" id="MDF9408052.1"/>
    </source>
</evidence>
<dbReference type="Gene3D" id="3.40.50.720">
    <property type="entry name" value="NAD(P)-binding Rossmann-like Domain"/>
    <property type="match status" value="1"/>
</dbReference>